<dbReference type="GO" id="GO:0007018">
    <property type="term" value="P:microtubule-based movement"/>
    <property type="evidence" value="ECO:0007669"/>
    <property type="project" value="InterPro"/>
</dbReference>
<evidence type="ECO:0000256" key="2">
    <source>
        <dbReference type="ARBA" id="ARBA00022448"/>
    </source>
</evidence>
<dbReference type="PANTHER" id="PTHR12688:SF0">
    <property type="entry name" value="DYNEIN LIGHT INTERMEDIATE CHAIN"/>
    <property type="match status" value="1"/>
</dbReference>
<dbReference type="Pfam" id="PF05783">
    <property type="entry name" value="DLIC"/>
    <property type="match status" value="1"/>
</dbReference>
<evidence type="ECO:0000256" key="8">
    <source>
        <dbReference type="ARBA" id="ARBA00023175"/>
    </source>
</evidence>
<dbReference type="GO" id="GO:0000226">
    <property type="term" value="P:microtubule cytoskeleton organization"/>
    <property type="evidence" value="ECO:0007669"/>
    <property type="project" value="TreeGrafter"/>
</dbReference>
<dbReference type="CDD" id="cd20379">
    <property type="entry name" value="Tudor_dTUD-like"/>
    <property type="match status" value="1"/>
</dbReference>
<keyword evidence="2" id="KW-0813">Transport</keyword>
<dbReference type="EMBL" id="CAKKLH010000065">
    <property type="protein sequence ID" value="CAH0101714.1"/>
    <property type="molecule type" value="Genomic_DNA"/>
</dbReference>
<evidence type="ECO:0000256" key="6">
    <source>
        <dbReference type="ARBA" id="ARBA00022840"/>
    </source>
</evidence>
<name>A0A8J2WCM8_9CRUS</name>
<dbReference type="InterPro" id="IPR022780">
    <property type="entry name" value="Dynein_light_int_chain"/>
</dbReference>
<evidence type="ECO:0000256" key="7">
    <source>
        <dbReference type="ARBA" id="ARBA00023017"/>
    </source>
</evidence>
<evidence type="ECO:0000313" key="13">
    <source>
        <dbReference type="Proteomes" id="UP000789390"/>
    </source>
</evidence>
<keyword evidence="5" id="KW-0547">Nucleotide-binding</keyword>
<evidence type="ECO:0000256" key="4">
    <source>
        <dbReference type="ARBA" id="ARBA00022701"/>
    </source>
</evidence>
<evidence type="ECO:0000259" key="11">
    <source>
        <dbReference type="Pfam" id="PF00567"/>
    </source>
</evidence>
<dbReference type="Pfam" id="PF00567">
    <property type="entry name" value="TUDOR"/>
    <property type="match status" value="1"/>
</dbReference>
<evidence type="ECO:0000256" key="1">
    <source>
        <dbReference type="ARBA" id="ARBA00004245"/>
    </source>
</evidence>
<dbReference type="GO" id="GO:0005524">
    <property type="term" value="F:ATP binding"/>
    <property type="evidence" value="ECO:0007669"/>
    <property type="project" value="UniProtKB-KW"/>
</dbReference>
<feature type="compositionally biased region" description="Basic residues" evidence="10">
    <location>
        <begin position="285"/>
        <end position="303"/>
    </location>
</feature>
<feature type="region of interest" description="Disordered" evidence="10">
    <location>
        <begin position="282"/>
        <end position="303"/>
    </location>
</feature>
<keyword evidence="9" id="KW-0206">Cytoskeleton</keyword>
<dbReference type="AlphaFoldDB" id="A0A8J2WCM8"/>
<keyword evidence="3" id="KW-0963">Cytoplasm</keyword>
<dbReference type="GO" id="GO:0005813">
    <property type="term" value="C:centrosome"/>
    <property type="evidence" value="ECO:0007669"/>
    <property type="project" value="TreeGrafter"/>
</dbReference>
<organism evidence="12 13">
    <name type="scientific">Daphnia galeata</name>
    <dbReference type="NCBI Taxonomy" id="27404"/>
    <lineage>
        <taxon>Eukaryota</taxon>
        <taxon>Metazoa</taxon>
        <taxon>Ecdysozoa</taxon>
        <taxon>Arthropoda</taxon>
        <taxon>Crustacea</taxon>
        <taxon>Branchiopoda</taxon>
        <taxon>Diplostraca</taxon>
        <taxon>Cladocera</taxon>
        <taxon>Anomopoda</taxon>
        <taxon>Daphniidae</taxon>
        <taxon>Daphnia</taxon>
    </lineage>
</organism>
<dbReference type="Gene3D" id="2.30.30.140">
    <property type="match status" value="1"/>
</dbReference>
<evidence type="ECO:0000313" key="12">
    <source>
        <dbReference type="EMBL" id="CAH0101714.1"/>
    </source>
</evidence>
<dbReference type="SUPFAM" id="SSF63748">
    <property type="entry name" value="Tudor/PWWP/MBT"/>
    <property type="match status" value="1"/>
</dbReference>
<comment type="subcellular location">
    <subcellularLocation>
        <location evidence="1">Cytoplasm</location>
        <location evidence="1">Cytoskeleton</location>
    </subcellularLocation>
</comment>
<proteinExistence type="predicted"/>
<feature type="domain" description="Tudor" evidence="11">
    <location>
        <begin position="44"/>
        <end position="136"/>
    </location>
</feature>
<keyword evidence="6" id="KW-0067">ATP-binding</keyword>
<comment type="caution">
    <text evidence="12">The sequence shown here is derived from an EMBL/GenBank/DDBJ whole genome shotgun (WGS) entry which is preliminary data.</text>
</comment>
<evidence type="ECO:0000256" key="3">
    <source>
        <dbReference type="ARBA" id="ARBA00022490"/>
    </source>
</evidence>
<dbReference type="InterPro" id="IPR002999">
    <property type="entry name" value="Tudor"/>
</dbReference>
<gene>
    <name evidence="12" type="ORF">DGAL_LOCUS4053</name>
</gene>
<evidence type="ECO:0000256" key="10">
    <source>
        <dbReference type="SAM" id="MobiDB-lite"/>
    </source>
</evidence>
<keyword evidence="13" id="KW-1185">Reference proteome</keyword>
<sequence length="757" mass="85964">MAGASMLVHVTHIDDSVRGRQGPCVYFWGITHDRSLYLLMEKYLECIRHYLEAKPPPPLNLNLLDRVCCVLINHQWHRARVPQPELSHEGTIDVICIDSGVIHAVPLALVRNLDFPGIEAKHVREWPPLATKYMLADVVAPKGRKSASHWSEPAMQFLKVHVENRDWKAEPMGMYGEYQVVRLLDGKNQLLATIMIQQGLGVAAQTYHEAVSMCETMDKQPAFMKPALNAFPDVTSTDLVRSSSGAFQVCTVKVFAPKTKQDCPSTSTMPDADIREPTEMEIKERSRKRRNARNNRRKKANRKLAKLRSVVTPTLPDQMIKNEGASAGILRRIPALHHKTKHHKISLASCRSHQLGCLVVGRGNLFIDPCDADRFYGMLDQLQEWASLLQDHIDKLPFSAEAIREYQHKYVRRWQEYVEPGDELETAQLRRTSRHVDGEEEGMDHLLPLPEGVLTRNLDLDIVLVVTKTDSMATLEKDLDYKEEYFDFIQEHLRKFCLQYGAALFYTSVKEDKNCDLLYKYLAHRIYGLMVFPTPALVVEKDEVFIPAGWDNDKKIAIQYENLQSMKPDDGYSDVINRPTARKPAPREAELHAEDEQNFLSRLLQQLQQQQPAPVGVTGAVNGSTASPTPADTESVWKATNLASSSYVWHQNKEYSKCKSLLIDSFRGEAVEQVRLAGFEHDLSFTAINVTNETKTLHIELEEIGPSADFVIRRTKLASADLFKRACLFPKKVKNMSKYVFGSKLGRIHMPRKGSSN</sequence>
<reference evidence="12" key="1">
    <citation type="submission" date="2021-11" db="EMBL/GenBank/DDBJ databases">
        <authorList>
            <person name="Schell T."/>
        </authorList>
    </citation>
    <scope>NUCLEOTIDE SEQUENCE</scope>
    <source>
        <strain evidence="12">M5</strain>
    </source>
</reference>
<protein>
    <recommendedName>
        <fullName evidence="11">Tudor domain-containing protein</fullName>
    </recommendedName>
</protein>
<dbReference type="Proteomes" id="UP000789390">
    <property type="component" value="Unassembled WGS sequence"/>
</dbReference>
<keyword evidence="4" id="KW-0493">Microtubule</keyword>
<dbReference type="GO" id="GO:0005868">
    <property type="term" value="C:cytoplasmic dynein complex"/>
    <property type="evidence" value="ECO:0007669"/>
    <property type="project" value="InterPro"/>
</dbReference>
<dbReference type="PANTHER" id="PTHR12688">
    <property type="entry name" value="DYNEIN LIGHT INTERMEDIATE CHAIN"/>
    <property type="match status" value="1"/>
</dbReference>
<dbReference type="InterPro" id="IPR008467">
    <property type="entry name" value="Dynein1_light_intermed_chain"/>
</dbReference>
<dbReference type="GO" id="GO:0005874">
    <property type="term" value="C:microtubule"/>
    <property type="evidence" value="ECO:0007669"/>
    <property type="project" value="UniProtKB-KW"/>
</dbReference>
<accession>A0A8J2WCM8</accession>
<evidence type="ECO:0000256" key="9">
    <source>
        <dbReference type="ARBA" id="ARBA00023212"/>
    </source>
</evidence>
<evidence type="ECO:0000256" key="5">
    <source>
        <dbReference type="ARBA" id="ARBA00022741"/>
    </source>
</evidence>
<keyword evidence="7" id="KW-0243">Dynein</keyword>
<keyword evidence="8" id="KW-0505">Motor protein</keyword>
<dbReference type="GO" id="GO:0045504">
    <property type="term" value="F:dynein heavy chain binding"/>
    <property type="evidence" value="ECO:0007669"/>
    <property type="project" value="TreeGrafter"/>
</dbReference>
<dbReference type="OrthoDB" id="27603at2759"/>